<dbReference type="OrthoDB" id="9814461at2"/>
<proteinExistence type="predicted"/>
<keyword evidence="2" id="KW-1003">Cell membrane</keyword>
<evidence type="ECO:0000256" key="5">
    <source>
        <dbReference type="ARBA" id="ARBA00023136"/>
    </source>
</evidence>
<evidence type="ECO:0000313" key="7">
    <source>
        <dbReference type="EMBL" id="RKP58415.1"/>
    </source>
</evidence>
<evidence type="ECO:0000256" key="6">
    <source>
        <dbReference type="SAM" id="Phobius"/>
    </source>
</evidence>
<dbReference type="PANTHER" id="PTHR30482:SF10">
    <property type="entry name" value="HIGH-AFFINITY BRANCHED-CHAIN AMINO ACID TRANSPORT PROTEIN BRAE"/>
    <property type="match status" value="1"/>
</dbReference>
<keyword evidence="8" id="KW-1185">Reference proteome</keyword>
<feature type="transmembrane region" description="Helical" evidence="6">
    <location>
        <begin position="36"/>
        <end position="56"/>
    </location>
</feature>
<gene>
    <name evidence="7" type="ORF">D7S86_00130</name>
</gene>
<dbReference type="PANTHER" id="PTHR30482">
    <property type="entry name" value="HIGH-AFFINITY BRANCHED-CHAIN AMINO ACID TRANSPORT SYSTEM PERMEASE"/>
    <property type="match status" value="1"/>
</dbReference>
<keyword evidence="4 6" id="KW-1133">Transmembrane helix</keyword>
<accession>A0A494Y8G2</accession>
<evidence type="ECO:0000313" key="8">
    <source>
        <dbReference type="Proteomes" id="UP000270342"/>
    </source>
</evidence>
<feature type="transmembrane region" description="Helical" evidence="6">
    <location>
        <begin position="178"/>
        <end position="197"/>
    </location>
</feature>
<evidence type="ECO:0000256" key="4">
    <source>
        <dbReference type="ARBA" id="ARBA00022989"/>
    </source>
</evidence>
<organism evidence="7 8">
    <name type="scientific">Pararobbsia silviterrae</name>
    <dbReference type="NCBI Taxonomy" id="1792498"/>
    <lineage>
        <taxon>Bacteria</taxon>
        <taxon>Pseudomonadati</taxon>
        <taxon>Pseudomonadota</taxon>
        <taxon>Betaproteobacteria</taxon>
        <taxon>Burkholderiales</taxon>
        <taxon>Burkholderiaceae</taxon>
        <taxon>Pararobbsia</taxon>
    </lineage>
</organism>
<feature type="transmembrane region" description="Helical" evidence="6">
    <location>
        <begin position="255"/>
        <end position="272"/>
    </location>
</feature>
<feature type="transmembrane region" description="Helical" evidence="6">
    <location>
        <begin position="77"/>
        <end position="99"/>
    </location>
</feature>
<sequence length="335" mass="34813">MIHLTKGRAAADAAAADAAPAGFAHRHAWAGELQPVLIAAALLALVALATPFMGDYALEVGFRLLLLMTIAEAWNLLAGYGGLVSLGTAAFFGAGAYAFMGLVNVAGLSFVAALPLCGCVGAALAWIVSRAVFRLRGLYFTVGTLALAEALRLFMINYSGFGGASGIFLSKDPPGLRTLFFMALALLAVTAVVMDLATRSRFSILLRAVRDDEDAAAQMGVRTFRIKLVAFVVASFLIGVAGGLQALKLGTIEPYGTFGVQWTVSALSIVIIGGQGLRIGPVVGAVFVVALSEALADYPALHLATTGVILILVIRFAPYGLAGIARTLLNRKARS</sequence>
<feature type="transmembrane region" description="Helical" evidence="6">
    <location>
        <begin position="105"/>
        <end position="126"/>
    </location>
</feature>
<dbReference type="EMBL" id="RBZU01000001">
    <property type="protein sequence ID" value="RKP58415.1"/>
    <property type="molecule type" value="Genomic_DNA"/>
</dbReference>
<keyword evidence="5 6" id="KW-0472">Membrane</keyword>
<feature type="transmembrane region" description="Helical" evidence="6">
    <location>
        <begin position="138"/>
        <end position="158"/>
    </location>
</feature>
<evidence type="ECO:0000256" key="1">
    <source>
        <dbReference type="ARBA" id="ARBA00004651"/>
    </source>
</evidence>
<comment type="subcellular location">
    <subcellularLocation>
        <location evidence="1">Cell membrane</location>
        <topology evidence="1">Multi-pass membrane protein</topology>
    </subcellularLocation>
</comment>
<dbReference type="GO" id="GO:0005886">
    <property type="term" value="C:plasma membrane"/>
    <property type="evidence" value="ECO:0007669"/>
    <property type="project" value="UniProtKB-SubCell"/>
</dbReference>
<reference evidence="7 8" key="1">
    <citation type="submission" date="2018-10" db="EMBL/GenBank/DDBJ databases">
        <title>Robbsia sp. DHC34, isolated from soil.</title>
        <authorList>
            <person name="Gao Z.-H."/>
            <person name="Qiu L.-H."/>
        </authorList>
    </citation>
    <scope>NUCLEOTIDE SEQUENCE [LARGE SCALE GENOMIC DNA]</scope>
    <source>
        <strain evidence="7 8">DHC34</strain>
    </source>
</reference>
<dbReference type="InterPro" id="IPR043428">
    <property type="entry name" value="LivM-like"/>
</dbReference>
<comment type="caution">
    <text evidence="7">The sequence shown here is derived from an EMBL/GenBank/DDBJ whole genome shotgun (WGS) entry which is preliminary data.</text>
</comment>
<dbReference type="Pfam" id="PF02653">
    <property type="entry name" value="BPD_transp_2"/>
    <property type="match status" value="1"/>
</dbReference>
<protein>
    <submittedName>
        <fullName evidence="7">Branched-chain amino acid ABC transporter permease</fullName>
    </submittedName>
</protein>
<keyword evidence="3 6" id="KW-0812">Transmembrane</keyword>
<name>A0A494Y8G2_9BURK</name>
<feature type="transmembrane region" description="Helical" evidence="6">
    <location>
        <begin position="308"/>
        <end position="329"/>
    </location>
</feature>
<dbReference type="AlphaFoldDB" id="A0A494Y8G2"/>
<evidence type="ECO:0000256" key="2">
    <source>
        <dbReference type="ARBA" id="ARBA00022475"/>
    </source>
</evidence>
<dbReference type="GO" id="GO:0015658">
    <property type="term" value="F:branched-chain amino acid transmembrane transporter activity"/>
    <property type="evidence" value="ECO:0007669"/>
    <property type="project" value="InterPro"/>
</dbReference>
<dbReference type="Proteomes" id="UP000270342">
    <property type="component" value="Unassembled WGS sequence"/>
</dbReference>
<dbReference type="CDD" id="cd06581">
    <property type="entry name" value="TM_PBP1_LivM_like"/>
    <property type="match status" value="1"/>
</dbReference>
<evidence type="ECO:0000256" key="3">
    <source>
        <dbReference type="ARBA" id="ARBA00022692"/>
    </source>
</evidence>
<dbReference type="RefSeq" id="WP_121081958.1">
    <property type="nucleotide sequence ID" value="NZ_RBZU01000001.1"/>
</dbReference>
<feature type="transmembrane region" description="Helical" evidence="6">
    <location>
        <begin position="228"/>
        <end position="249"/>
    </location>
</feature>
<feature type="transmembrane region" description="Helical" evidence="6">
    <location>
        <begin position="279"/>
        <end position="296"/>
    </location>
</feature>
<dbReference type="InterPro" id="IPR001851">
    <property type="entry name" value="ABC_transp_permease"/>
</dbReference>